<protein>
    <recommendedName>
        <fullName evidence="2">histidine kinase</fullName>
        <ecNumber evidence="2">2.7.13.3</ecNumber>
    </recommendedName>
</protein>
<sequence>MRRPLARDVFATGGLSLVLLLSSAVLTVALAYQAVSTDRSHRALAEAVLHDYADLAAEEFVRRATTYIGDYGFAMAIRGLADTVARDGALPAPQSLAAAIPPRSRRAAELVGGMFRQSGPEGHLEARDMDVPRDLGRQLTRLSRAAPGEAAPQFRLVEVDDGSRLRLFVVAGERTAGPERQLVGFEARLDRVGAWLSEHALGDPLLPQTLVERGATEASMTVVVRSRTEHVVFSSHPGHDGDAPLAVRDMGERARSGALPGFSVAVAMAPSAAERLVIGGLPLSRTGWLVGLFALCMGLFLAAFFQFRREQRHALAREDFIARASHELRTPVTRIRMFAETLLLDRVRNDEERKSALQALDRAARRLSLLVDNVLQFSRRPGNRHGEQDGAADERVDVAALAREVVDEFRSAQGAVPPIELAAGPDIEARIGPDAFRQVLLNLLDNACKYGGAAAPVRIRLGEDAGAVRLQVDDAGPGVPPDDRDRIWRPYFRLDRDRRSAVSGTGIGLAVVGELVSRHGGRCAVEDAPGGGARFVIVLPLAGESGQETGAVRP</sequence>
<dbReference type="Pfam" id="PF00512">
    <property type="entry name" value="HisKA"/>
    <property type="match status" value="1"/>
</dbReference>
<dbReference type="InterPro" id="IPR003594">
    <property type="entry name" value="HATPase_dom"/>
</dbReference>
<reference evidence="11 12" key="1">
    <citation type="submission" date="2024-07" db="EMBL/GenBank/DDBJ databases">
        <title>Luteimonas salilacus sp. nov., isolated from the shore soil of Salt Lake in Tibet of China.</title>
        <authorList>
            <person name="Zhang X."/>
            <person name="Li A."/>
        </authorList>
    </citation>
    <scope>NUCLEOTIDE SEQUENCE [LARGE SCALE GENOMIC DNA]</scope>
    <source>
        <strain evidence="11 12">B3-2-R+30</strain>
    </source>
</reference>
<evidence type="ECO:0000256" key="1">
    <source>
        <dbReference type="ARBA" id="ARBA00000085"/>
    </source>
</evidence>
<evidence type="ECO:0000256" key="2">
    <source>
        <dbReference type="ARBA" id="ARBA00012438"/>
    </source>
</evidence>
<keyword evidence="6 11" id="KW-0418">Kinase</keyword>
<keyword evidence="9" id="KW-1133">Transmembrane helix</keyword>
<keyword evidence="3" id="KW-0597">Phosphoprotein</keyword>
<keyword evidence="9" id="KW-0472">Membrane</keyword>
<evidence type="ECO:0000256" key="6">
    <source>
        <dbReference type="ARBA" id="ARBA00022777"/>
    </source>
</evidence>
<keyword evidence="12" id="KW-1185">Reference proteome</keyword>
<dbReference type="SMART" id="SM00388">
    <property type="entry name" value="HisKA"/>
    <property type="match status" value="1"/>
</dbReference>
<dbReference type="CDD" id="cd00075">
    <property type="entry name" value="HATPase"/>
    <property type="match status" value="1"/>
</dbReference>
<evidence type="ECO:0000256" key="3">
    <source>
        <dbReference type="ARBA" id="ARBA00022553"/>
    </source>
</evidence>
<feature type="domain" description="Histidine kinase" evidence="10">
    <location>
        <begin position="323"/>
        <end position="543"/>
    </location>
</feature>
<dbReference type="Gene3D" id="3.30.565.10">
    <property type="entry name" value="Histidine kinase-like ATPase, C-terminal domain"/>
    <property type="match status" value="1"/>
</dbReference>
<dbReference type="GO" id="GO:0016301">
    <property type="term" value="F:kinase activity"/>
    <property type="evidence" value="ECO:0007669"/>
    <property type="project" value="UniProtKB-KW"/>
</dbReference>
<dbReference type="EC" id="2.7.13.3" evidence="2"/>
<dbReference type="Gene3D" id="1.10.287.130">
    <property type="match status" value="1"/>
</dbReference>
<evidence type="ECO:0000256" key="8">
    <source>
        <dbReference type="ARBA" id="ARBA00023012"/>
    </source>
</evidence>
<dbReference type="InterPro" id="IPR005467">
    <property type="entry name" value="His_kinase_dom"/>
</dbReference>
<gene>
    <name evidence="11" type="ORF">AB6713_08010</name>
</gene>
<dbReference type="PRINTS" id="PR00344">
    <property type="entry name" value="BCTRLSENSOR"/>
</dbReference>
<dbReference type="Proteomes" id="UP001566331">
    <property type="component" value="Unassembled WGS sequence"/>
</dbReference>
<evidence type="ECO:0000256" key="7">
    <source>
        <dbReference type="ARBA" id="ARBA00022840"/>
    </source>
</evidence>
<dbReference type="InterPro" id="IPR050351">
    <property type="entry name" value="BphY/WalK/GraS-like"/>
</dbReference>
<keyword evidence="8" id="KW-0902">Two-component regulatory system</keyword>
<dbReference type="PANTHER" id="PTHR42878">
    <property type="entry name" value="TWO-COMPONENT HISTIDINE KINASE"/>
    <property type="match status" value="1"/>
</dbReference>
<evidence type="ECO:0000256" key="9">
    <source>
        <dbReference type="SAM" id="Phobius"/>
    </source>
</evidence>
<dbReference type="InterPro" id="IPR036097">
    <property type="entry name" value="HisK_dim/P_sf"/>
</dbReference>
<dbReference type="InterPro" id="IPR003661">
    <property type="entry name" value="HisK_dim/P_dom"/>
</dbReference>
<keyword evidence="7" id="KW-0067">ATP-binding</keyword>
<feature type="transmembrane region" description="Helical" evidence="9">
    <location>
        <begin position="288"/>
        <end position="307"/>
    </location>
</feature>
<dbReference type="SMART" id="SM00387">
    <property type="entry name" value="HATPase_c"/>
    <property type="match status" value="1"/>
</dbReference>
<keyword evidence="9" id="KW-0812">Transmembrane</keyword>
<evidence type="ECO:0000313" key="11">
    <source>
        <dbReference type="EMBL" id="MEZ0474562.1"/>
    </source>
</evidence>
<evidence type="ECO:0000313" key="12">
    <source>
        <dbReference type="Proteomes" id="UP001566331"/>
    </source>
</evidence>
<dbReference type="SUPFAM" id="SSF47384">
    <property type="entry name" value="Homodimeric domain of signal transducing histidine kinase"/>
    <property type="match status" value="1"/>
</dbReference>
<name>A0ABV4HPA4_9GAMM</name>
<evidence type="ECO:0000256" key="4">
    <source>
        <dbReference type="ARBA" id="ARBA00022679"/>
    </source>
</evidence>
<dbReference type="RefSeq" id="WP_370563883.1">
    <property type="nucleotide sequence ID" value="NZ_JBFWIB010000005.1"/>
</dbReference>
<dbReference type="CDD" id="cd00082">
    <property type="entry name" value="HisKA"/>
    <property type="match status" value="1"/>
</dbReference>
<comment type="caution">
    <text evidence="11">The sequence shown here is derived from an EMBL/GenBank/DDBJ whole genome shotgun (WGS) entry which is preliminary data.</text>
</comment>
<proteinExistence type="predicted"/>
<dbReference type="PANTHER" id="PTHR42878:SF7">
    <property type="entry name" value="SENSOR HISTIDINE KINASE GLRK"/>
    <property type="match status" value="1"/>
</dbReference>
<dbReference type="SUPFAM" id="SSF55874">
    <property type="entry name" value="ATPase domain of HSP90 chaperone/DNA topoisomerase II/histidine kinase"/>
    <property type="match status" value="1"/>
</dbReference>
<dbReference type="PROSITE" id="PS50109">
    <property type="entry name" value="HIS_KIN"/>
    <property type="match status" value="1"/>
</dbReference>
<evidence type="ECO:0000259" key="10">
    <source>
        <dbReference type="PROSITE" id="PS50109"/>
    </source>
</evidence>
<keyword evidence="5" id="KW-0547">Nucleotide-binding</keyword>
<dbReference type="InterPro" id="IPR004358">
    <property type="entry name" value="Sig_transdc_His_kin-like_C"/>
</dbReference>
<comment type="catalytic activity">
    <reaction evidence="1">
        <text>ATP + protein L-histidine = ADP + protein N-phospho-L-histidine.</text>
        <dbReference type="EC" id="2.7.13.3"/>
    </reaction>
</comment>
<keyword evidence="4" id="KW-0808">Transferase</keyword>
<dbReference type="InterPro" id="IPR036890">
    <property type="entry name" value="HATPase_C_sf"/>
</dbReference>
<organism evidence="11 12">
    <name type="scientific">Luteimonas salinilitoris</name>
    <dbReference type="NCBI Taxonomy" id="3237697"/>
    <lineage>
        <taxon>Bacteria</taxon>
        <taxon>Pseudomonadati</taxon>
        <taxon>Pseudomonadota</taxon>
        <taxon>Gammaproteobacteria</taxon>
        <taxon>Lysobacterales</taxon>
        <taxon>Lysobacteraceae</taxon>
        <taxon>Luteimonas</taxon>
    </lineage>
</organism>
<dbReference type="Pfam" id="PF02518">
    <property type="entry name" value="HATPase_c"/>
    <property type="match status" value="1"/>
</dbReference>
<accession>A0ABV4HPA4</accession>
<dbReference type="EMBL" id="JBFWIC010000008">
    <property type="protein sequence ID" value="MEZ0474562.1"/>
    <property type="molecule type" value="Genomic_DNA"/>
</dbReference>
<evidence type="ECO:0000256" key="5">
    <source>
        <dbReference type="ARBA" id="ARBA00022741"/>
    </source>
</evidence>